<feature type="region of interest" description="Disordered" evidence="1">
    <location>
        <begin position="1"/>
        <end position="23"/>
    </location>
</feature>
<dbReference type="KEGG" id="bcd:BARCL_0670"/>
<reference evidence="4" key="1">
    <citation type="submission" date="2009-11" db="EMBL/GenBank/DDBJ databases">
        <title>Genome sequencing of Bartonella species and comparative genomics.</title>
        <authorList>
            <person name="Engel P."/>
            <person name="Salzburger W."/>
            <person name="Marius L."/>
            <person name="Chao-Chin C."/>
            <person name="Soichi M."/>
            <person name="Christa L."/>
            <person name="Alexandra C."/>
            <person name="Aurelie L."/>
            <person name="Claudine M."/>
            <person name="Stephan S.C."/>
            <person name="Christoph D."/>
        </authorList>
    </citation>
    <scope>NUCLEOTIDE SEQUENCE [LARGE SCALE GENOMIC DNA]</scope>
    <source>
        <strain evidence="4">CIP 104772 / 73</strain>
    </source>
</reference>
<dbReference type="HOGENOM" id="CLU_341512_0_0_5"/>
<name>E6YHL3_BARC7</name>
<feature type="compositionally biased region" description="Polar residues" evidence="1">
    <location>
        <begin position="766"/>
        <end position="776"/>
    </location>
</feature>
<dbReference type="InterPro" id="IPR036680">
    <property type="entry name" value="SPOR-like_sf"/>
</dbReference>
<accession>E6YHL3</accession>
<dbReference type="EMBL" id="FN645454">
    <property type="protein sequence ID" value="CBI76351.1"/>
    <property type="molecule type" value="Genomic_DNA"/>
</dbReference>
<feature type="domain" description="SPOR" evidence="2">
    <location>
        <begin position="780"/>
        <end position="859"/>
    </location>
</feature>
<organism evidence="3 4">
    <name type="scientific">Bartonella clarridgeiae (strain CCUG 45776 / CIP 104772 / 73)</name>
    <dbReference type="NCBI Taxonomy" id="696125"/>
    <lineage>
        <taxon>Bacteria</taxon>
        <taxon>Pseudomonadati</taxon>
        <taxon>Pseudomonadota</taxon>
        <taxon>Alphaproteobacteria</taxon>
        <taxon>Hyphomicrobiales</taxon>
        <taxon>Bartonellaceae</taxon>
        <taxon>Bartonella</taxon>
    </lineage>
</organism>
<keyword evidence="4" id="KW-1185">Reference proteome</keyword>
<dbReference type="eggNOG" id="COG3266">
    <property type="taxonomic scope" value="Bacteria"/>
</dbReference>
<feature type="compositionally biased region" description="Polar residues" evidence="1">
    <location>
        <begin position="689"/>
        <end position="704"/>
    </location>
</feature>
<dbReference type="Gene3D" id="3.30.70.1070">
    <property type="entry name" value="Sporulation related repeat"/>
    <property type="match status" value="1"/>
</dbReference>
<gene>
    <name evidence="3" type="ordered locus">BARCL_0670</name>
</gene>
<feature type="region of interest" description="Disordered" evidence="1">
    <location>
        <begin position="685"/>
        <end position="705"/>
    </location>
</feature>
<evidence type="ECO:0000256" key="1">
    <source>
        <dbReference type="SAM" id="MobiDB-lite"/>
    </source>
</evidence>
<dbReference type="Proteomes" id="UP000009101">
    <property type="component" value="Chromosome"/>
</dbReference>
<dbReference type="Pfam" id="PF05036">
    <property type="entry name" value="SPOR"/>
    <property type="match status" value="1"/>
</dbReference>
<dbReference type="GO" id="GO:0042834">
    <property type="term" value="F:peptidoglycan binding"/>
    <property type="evidence" value="ECO:0007669"/>
    <property type="project" value="InterPro"/>
</dbReference>
<reference evidence="3 4" key="2">
    <citation type="journal article" date="2011" name="PLoS Genet.">
        <title>Parallel evolution of a type IV secretion system in radiating lineages of the host-restricted bacterial pathogen Bartonella.</title>
        <authorList>
            <person name="Engel P."/>
            <person name="Salzburger W."/>
            <person name="Liesch M."/>
            <person name="Chang C.C."/>
            <person name="Maruyama S."/>
            <person name="Lanz C."/>
            <person name="Calteau A."/>
            <person name="Lajus A."/>
            <person name="Medigue C."/>
            <person name="Schuster S.C."/>
            <person name="Dehio C."/>
        </authorList>
    </citation>
    <scope>NUCLEOTIDE SEQUENCE [LARGE SCALE GENOMIC DNA]</scope>
    <source>
        <strain evidence="4">CIP 104772 / 73</strain>
    </source>
</reference>
<feature type="region of interest" description="Disordered" evidence="1">
    <location>
        <begin position="751"/>
        <end position="776"/>
    </location>
</feature>
<protein>
    <recommendedName>
        <fullName evidence="2">SPOR domain-containing protein</fullName>
    </recommendedName>
</protein>
<proteinExistence type="predicted"/>
<evidence type="ECO:0000259" key="2">
    <source>
        <dbReference type="Pfam" id="PF05036"/>
    </source>
</evidence>
<dbReference type="RefSeq" id="WP_013544990.1">
    <property type="nucleotide sequence ID" value="NC_014932.1"/>
</dbReference>
<evidence type="ECO:0000313" key="4">
    <source>
        <dbReference type="Proteomes" id="UP000009101"/>
    </source>
</evidence>
<dbReference type="STRING" id="696125.BARCL_0670"/>
<dbReference type="InterPro" id="IPR007730">
    <property type="entry name" value="SPOR-like_dom"/>
</dbReference>
<evidence type="ECO:0000313" key="3">
    <source>
        <dbReference type="EMBL" id="CBI76351.1"/>
    </source>
</evidence>
<sequence>MSDNDRKNLEKTERDHEHYDPVERLTQIFNSNLENEKKNAQNAQSPLKAEHSVSQVSGDYSSFDLPFLEDITENNLGGELPFDNNEQSNTQLNANNQNHINMLKDFAVNLSDQNNFFSKVEHSPHINNNDHINNNEEKILNTLSPLPIRNAQAMQNRSEPVNISSSEENNFNAQTRNSFTDGVDPRSNNISTAALHKEANPPFPVKAQQIDVYGIQPEYNYQKSTYKTSVNYSYEAAASQQNSLENHCTDTPISSTNARILHSSSNAASNINSIAINELTNIASTMNSSQTDKFVNLEDFSQEKCIIHAHEKENLKQENNIAKTSVYNNAQIQYTRNDIHNTQNISKNNEQRKQYNQNNLNFPPTLGTFDNAQMGSVSIENLTHSDNSPPNVDTYKFAEEIVEKTEPVMVSAVSYEEPKYDGPNDSLEKEFADVFSIGNTITENFSQIQKNESFYPAKQNLMADLNINTQEQNTNYSSTENRKLYSSSFPKDSEYEYANETSTNTLANPSSKSFTIGRILAKSLAFLIIATIGLVSYIHFFILSDTNEDLNIIRADNTPFKVKPEITESENNITHNLDVYKQITEKNTKQESTQKVLFDNSETPEDLTVLNKKVPENPASSPLNEAYVEDAITTALNHIIPTREVKTVVVKSDGKIILASSSHTDEKPVTQFEITNKVIPEQSHKVIPEQSQKQLSVPLQSSDTKNNEAEYNFTDRGKTRHTPITDIGHVTTESNSVSAIKEKTRDLFIPVPSPSQLNSKAPMPISSHSDSSRQTTMENGERYYVQLSSQPTSELAKNSLRKIKSKFGSVIGSRPLNIQSALISGKGTYYRVRVQTQNRDEAINLCEDIRRSGGSCFITN</sequence>
<dbReference type="AlphaFoldDB" id="E6YHL3"/>